<name>A0AAD9UNV2_9APIC</name>
<dbReference type="KEGG" id="bdw:94335826"/>
<dbReference type="GeneID" id="94335826"/>
<dbReference type="RefSeq" id="XP_067803128.1">
    <property type="nucleotide sequence ID" value="XM_067946564.1"/>
</dbReference>
<keyword evidence="3" id="KW-1185">Reference proteome</keyword>
<evidence type="ECO:0000259" key="1">
    <source>
        <dbReference type="PROSITE" id="PS50213"/>
    </source>
</evidence>
<reference evidence="2" key="1">
    <citation type="journal article" date="2023" name="Nat. Microbiol.">
        <title>Babesia duncani multi-omics identifies virulence factors and drug targets.</title>
        <authorList>
            <person name="Singh P."/>
            <person name="Lonardi S."/>
            <person name="Liang Q."/>
            <person name="Vydyam P."/>
            <person name="Khabirova E."/>
            <person name="Fang T."/>
            <person name="Gihaz S."/>
            <person name="Thekkiniath J."/>
            <person name="Munshi M."/>
            <person name="Abel S."/>
            <person name="Ciampossin L."/>
            <person name="Batugedara G."/>
            <person name="Gupta M."/>
            <person name="Lu X.M."/>
            <person name="Lenz T."/>
            <person name="Chakravarty S."/>
            <person name="Cornillot E."/>
            <person name="Hu Y."/>
            <person name="Ma W."/>
            <person name="Gonzalez L.M."/>
            <person name="Sanchez S."/>
            <person name="Estrada K."/>
            <person name="Sanchez-Flores A."/>
            <person name="Montero E."/>
            <person name="Harb O.S."/>
            <person name="Le Roch K.G."/>
            <person name="Mamoun C.B."/>
        </authorList>
    </citation>
    <scope>NUCLEOTIDE SEQUENCE</scope>
    <source>
        <strain evidence="2">WA1</strain>
    </source>
</reference>
<dbReference type="Gene3D" id="2.30.180.10">
    <property type="entry name" value="FAS1 domain"/>
    <property type="match status" value="1"/>
</dbReference>
<evidence type="ECO:0000313" key="3">
    <source>
        <dbReference type="Proteomes" id="UP001214638"/>
    </source>
</evidence>
<evidence type="ECO:0000313" key="2">
    <source>
        <dbReference type="EMBL" id="KAK2196286.1"/>
    </source>
</evidence>
<sequence>MQPYIFRFGASSHFVFNVMPPNPPRYWNANFGGLKKLRRLTRNPEVINRKVYWCFEHRYTRRTVLNFCKSNPFTRLFGSLVNLQTAEGYALSHHLSLPGPFTGFIPINEGMEHVINALANENNLEILVEFVKGHFTKDLWLHRDIVGAPTQPWLLYNEPRGAPNMLQSLACNDLTVETHGDVSKGTDYTLINNSRVLRWNMRCLNGVVHLVEKPLIAVQGDDKC</sequence>
<gene>
    <name evidence="2" type="ORF">BdWA1_001528</name>
</gene>
<dbReference type="Pfam" id="PF02469">
    <property type="entry name" value="Fasciclin"/>
    <property type="match status" value="1"/>
</dbReference>
<protein>
    <submittedName>
        <fullName evidence="2">Bifunctional FAS1 domain/FAS1 domain superfamily</fullName>
    </submittedName>
</protein>
<comment type="caution">
    <text evidence="2">The sequence shown here is derived from an EMBL/GenBank/DDBJ whole genome shotgun (WGS) entry which is preliminary data.</text>
</comment>
<feature type="domain" description="FAS1" evidence="1">
    <location>
        <begin position="61"/>
        <end position="215"/>
    </location>
</feature>
<dbReference type="InterPro" id="IPR036378">
    <property type="entry name" value="FAS1_dom_sf"/>
</dbReference>
<accession>A0AAD9UNV2</accession>
<dbReference type="InterPro" id="IPR000782">
    <property type="entry name" value="FAS1_domain"/>
</dbReference>
<dbReference type="PROSITE" id="PS50213">
    <property type="entry name" value="FAS1"/>
    <property type="match status" value="1"/>
</dbReference>
<dbReference type="SUPFAM" id="SSF82153">
    <property type="entry name" value="FAS1 domain"/>
    <property type="match status" value="1"/>
</dbReference>
<dbReference type="EMBL" id="JALLKP010000002">
    <property type="protein sequence ID" value="KAK2196286.1"/>
    <property type="molecule type" value="Genomic_DNA"/>
</dbReference>
<organism evidence="2 3">
    <name type="scientific">Babesia duncani</name>
    <dbReference type="NCBI Taxonomy" id="323732"/>
    <lineage>
        <taxon>Eukaryota</taxon>
        <taxon>Sar</taxon>
        <taxon>Alveolata</taxon>
        <taxon>Apicomplexa</taxon>
        <taxon>Aconoidasida</taxon>
        <taxon>Piroplasmida</taxon>
        <taxon>Babesiidae</taxon>
        <taxon>Babesia</taxon>
    </lineage>
</organism>
<proteinExistence type="predicted"/>
<dbReference type="Proteomes" id="UP001214638">
    <property type="component" value="Unassembled WGS sequence"/>
</dbReference>
<dbReference type="AlphaFoldDB" id="A0AAD9UNV2"/>